<proteinExistence type="predicted"/>
<sequence>MASTALSCVLWWRWFGILVMFHGMDRHSGIRTDSQDAARTAAAGHRAQDTASRDTESPGKSMSVGRSVGSETGVRWSHGSAVGASGKVSATHGELDPNQDVVSPLIGAFCAAAAVRGRRIIETWKGSTITVVEDPVPPEKILGYVPDTSWDLQSKRQCDSGEEKLPFRKKPGTDPDPGQTQAQTQAQTQTQALG</sequence>
<keyword evidence="2" id="KW-0732">Signal</keyword>
<feature type="region of interest" description="Disordered" evidence="1">
    <location>
        <begin position="35"/>
        <end position="80"/>
    </location>
</feature>
<organism evidence="3 4">
    <name type="scientific">Etheostoma spectabile</name>
    <name type="common">orangethroat darter</name>
    <dbReference type="NCBI Taxonomy" id="54343"/>
    <lineage>
        <taxon>Eukaryota</taxon>
        <taxon>Metazoa</taxon>
        <taxon>Chordata</taxon>
        <taxon>Craniata</taxon>
        <taxon>Vertebrata</taxon>
        <taxon>Euteleostomi</taxon>
        <taxon>Actinopterygii</taxon>
        <taxon>Neopterygii</taxon>
        <taxon>Teleostei</taxon>
        <taxon>Neoteleostei</taxon>
        <taxon>Acanthomorphata</taxon>
        <taxon>Eupercaria</taxon>
        <taxon>Perciformes</taxon>
        <taxon>Percoidei</taxon>
        <taxon>Percidae</taxon>
        <taxon>Etheostomatinae</taxon>
        <taxon>Etheostoma</taxon>
    </lineage>
</organism>
<comment type="caution">
    <text evidence="3">The sequence shown here is derived from an EMBL/GenBank/DDBJ whole genome shotgun (WGS) entry which is preliminary data.</text>
</comment>
<accession>A0A5J5C964</accession>
<feature type="compositionally biased region" description="Basic and acidic residues" evidence="1">
    <location>
        <begin position="46"/>
        <end position="57"/>
    </location>
</feature>
<feature type="chain" id="PRO_5023858434" evidence="2">
    <location>
        <begin position="30"/>
        <end position="194"/>
    </location>
</feature>
<dbReference type="EMBL" id="VOFY01000915">
    <property type="protein sequence ID" value="KAA8578267.1"/>
    <property type="molecule type" value="Genomic_DNA"/>
</dbReference>
<feature type="compositionally biased region" description="Basic and acidic residues" evidence="1">
    <location>
        <begin position="153"/>
        <end position="166"/>
    </location>
</feature>
<evidence type="ECO:0000256" key="1">
    <source>
        <dbReference type="SAM" id="MobiDB-lite"/>
    </source>
</evidence>
<gene>
    <name evidence="3" type="ORF">FQN60_000136</name>
</gene>
<feature type="non-terminal residue" evidence="3">
    <location>
        <position position="194"/>
    </location>
</feature>
<feature type="signal peptide" evidence="2">
    <location>
        <begin position="1"/>
        <end position="29"/>
    </location>
</feature>
<name>A0A5J5C964_9PERO</name>
<dbReference type="Proteomes" id="UP000327493">
    <property type="component" value="Unassembled WGS sequence"/>
</dbReference>
<dbReference type="AlphaFoldDB" id="A0A5J5C964"/>
<evidence type="ECO:0000313" key="4">
    <source>
        <dbReference type="Proteomes" id="UP000327493"/>
    </source>
</evidence>
<feature type="region of interest" description="Disordered" evidence="1">
    <location>
        <begin position="153"/>
        <end position="194"/>
    </location>
</feature>
<reference evidence="3 4" key="1">
    <citation type="submission" date="2019-08" db="EMBL/GenBank/DDBJ databases">
        <title>A chromosome-level genome assembly, high-density linkage maps, and genome scans reveal the genomic architecture of hybrid incompatibilities underlying speciation via character displacement in darters (Percidae: Etheostominae).</title>
        <authorList>
            <person name="Moran R.L."/>
            <person name="Catchen J.M."/>
            <person name="Fuller R.C."/>
        </authorList>
    </citation>
    <scope>NUCLEOTIDE SEQUENCE [LARGE SCALE GENOMIC DNA]</scope>
    <source>
        <strain evidence="3">EspeVRDwgs_2016</strain>
        <tissue evidence="3">Muscle</tissue>
    </source>
</reference>
<keyword evidence="4" id="KW-1185">Reference proteome</keyword>
<protein>
    <submittedName>
        <fullName evidence="3">Uncharacterized protein</fullName>
    </submittedName>
</protein>
<feature type="compositionally biased region" description="Low complexity" evidence="1">
    <location>
        <begin position="179"/>
        <end position="194"/>
    </location>
</feature>
<evidence type="ECO:0000313" key="3">
    <source>
        <dbReference type="EMBL" id="KAA8578267.1"/>
    </source>
</evidence>
<evidence type="ECO:0000256" key="2">
    <source>
        <dbReference type="SAM" id="SignalP"/>
    </source>
</evidence>